<keyword evidence="5" id="KW-0732">Signal</keyword>
<feature type="transmembrane region" description="Helical" evidence="9">
    <location>
        <begin position="221"/>
        <end position="254"/>
    </location>
</feature>
<evidence type="ECO:0000259" key="10">
    <source>
        <dbReference type="PROSITE" id="PS51201"/>
    </source>
</evidence>
<proteinExistence type="predicted"/>
<dbReference type="Gene3D" id="3.30.70.1450">
    <property type="entry name" value="Regulator of K+ conductance, C-terminal domain"/>
    <property type="match status" value="2"/>
</dbReference>
<dbReference type="eggNOG" id="COG0475">
    <property type="taxonomic scope" value="Bacteria"/>
</dbReference>
<organism evidence="12 13">
    <name type="scientific">Gloeobacter kilaueensis (strain ATCC BAA-2537 / CCAP 1431/1 / ULC 316 / JS1)</name>
    <dbReference type="NCBI Taxonomy" id="1183438"/>
    <lineage>
        <taxon>Bacteria</taxon>
        <taxon>Bacillati</taxon>
        <taxon>Cyanobacteriota</taxon>
        <taxon>Cyanophyceae</taxon>
        <taxon>Gloeobacterales</taxon>
        <taxon>Gloeobacteraceae</taxon>
        <taxon>Gloeobacter</taxon>
    </lineage>
</organism>
<feature type="transmembrane region" description="Helical" evidence="9">
    <location>
        <begin position="179"/>
        <end position="209"/>
    </location>
</feature>
<evidence type="ECO:0000256" key="1">
    <source>
        <dbReference type="ARBA" id="ARBA00004141"/>
    </source>
</evidence>
<dbReference type="OrthoDB" id="9793589at2"/>
<dbReference type="SUPFAM" id="SSF51735">
    <property type="entry name" value="NAD(P)-binding Rossmann-fold domains"/>
    <property type="match status" value="1"/>
</dbReference>
<reference evidence="12 13" key="1">
    <citation type="journal article" date="2013" name="PLoS ONE">
        <title>Cultivation and Complete Genome Sequencing of Gloeobacter kilaueensis sp. nov., from a Lava Cave in Kilauea Caldera, Hawai'i.</title>
        <authorList>
            <person name="Saw J.H."/>
            <person name="Schatz M."/>
            <person name="Brown M.V."/>
            <person name="Kunkel D.D."/>
            <person name="Foster J.S."/>
            <person name="Shick H."/>
            <person name="Christensen S."/>
            <person name="Hou S."/>
            <person name="Wan X."/>
            <person name="Donachie S.P."/>
        </authorList>
    </citation>
    <scope>NUCLEOTIDE SEQUENCE [LARGE SCALE GENOMIC DNA]</scope>
    <source>
        <strain evidence="13">JS</strain>
    </source>
</reference>
<name>U5QF84_GLOK1</name>
<evidence type="ECO:0000256" key="5">
    <source>
        <dbReference type="ARBA" id="ARBA00022729"/>
    </source>
</evidence>
<evidence type="ECO:0000256" key="4">
    <source>
        <dbReference type="ARBA" id="ARBA00022692"/>
    </source>
</evidence>
<keyword evidence="2" id="KW-0813">Transport</keyword>
<dbReference type="Gene3D" id="1.20.1530.20">
    <property type="match status" value="1"/>
</dbReference>
<sequence length="757" mass="79820">MAEQLKLIVDMVSVLGAAAAGGFVTSRLRQPVLLGYLLGGVLVGPAVLGLVGGGSEIKVLAEVGVALLLFALGVEFSIKDLLKVRQIALGGGSLQIVLTIALGGGLAYLTGWVDTLPKAIFLGAVLSLSSTAVVLKSLIERNELQTAHAQAMLGILIVQDLGLGLMLAVLPALTQPPEAIGGAIGLALVKTALFVAAAIGAGIWLIPPLMRQVARTGSQELFVLTVFALCLGVALLTAAIGLGIEMGAFVAGLMISEVEYADQALDKVLPMRDIFATLFFASIGTLIDPAFLLANAPVLVGLVAVAMVGKALIVTPIAALFGYPFKTALIVGLGLNQIGEFSFVLAGVAQGLGLFSERLYALTVGTAAITLVLTPFVLKASPSLFQLLERLPVLGPQLAASQAPRAVSVEEGIEDHIVVAGYGRVGQTLVRLLRSQGYRVLVIDNDEGAVQILRDQSLPYLFGDSASELVLEKAHLERARALAIALPDPIATRLTLKRALGFAPDLDITVRAHANDEIDTLYQLGAKEVVQPEFEASLEMGAHLLADLGSGPRAAREAIEQCRIDHYRMLLPDRPDYLQASDLRAVSDELEGDWFTLEPTSPLVGLSLAQADIRRLTGVSIMAIQRGSQTIRFPGPQTLLTAGDRLLAVGDEEEDAAFEQLLTGSAPALSGVPGRWFTVPPGCWLGGQTLAAADLRRRHSVLVQAVQHGSRLIRFPNGDTRIYADDRLLLCGSDAALIRFADTICNSTQQPALEPPD</sequence>
<accession>U5QF84</accession>
<evidence type="ECO:0000313" key="13">
    <source>
        <dbReference type="Proteomes" id="UP000017396"/>
    </source>
</evidence>
<dbReference type="EMBL" id="CP003587">
    <property type="protein sequence ID" value="AGY57632.1"/>
    <property type="molecule type" value="Genomic_DNA"/>
</dbReference>
<dbReference type="Pfam" id="PF02254">
    <property type="entry name" value="TrkA_N"/>
    <property type="match status" value="1"/>
</dbReference>
<dbReference type="Pfam" id="PF02080">
    <property type="entry name" value="TrkA_C"/>
    <property type="match status" value="2"/>
</dbReference>
<dbReference type="HOGENOM" id="CLU_005126_9_0_3"/>
<dbReference type="eggNOG" id="COG1226">
    <property type="taxonomic scope" value="Bacteria"/>
</dbReference>
<evidence type="ECO:0000256" key="3">
    <source>
        <dbReference type="ARBA" id="ARBA00022449"/>
    </source>
</evidence>
<dbReference type="RefSeq" id="WP_023172727.1">
    <property type="nucleotide sequence ID" value="NC_022600.1"/>
</dbReference>
<feature type="transmembrane region" description="Helical" evidence="9">
    <location>
        <begin position="88"/>
        <end position="113"/>
    </location>
</feature>
<dbReference type="SUPFAM" id="SSF116726">
    <property type="entry name" value="TrkA C-terminal domain-like"/>
    <property type="match status" value="2"/>
</dbReference>
<dbReference type="Pfam" id="PF00999">
    <property type="entry name" value="Na_H_Exchanger"/>
    <property type="match status" value="1"/>
</dbReference>
<evidence type="ECO:0000259" key="11">
    <source>
        <dbReference type="PROSITE" id="PS51202"/>
    </source>
</evidence>
<feature type="transmembrane region" description="Helical" evidence="9">
    <location>
        <begin position="119"/>
        <end position="139"/>
    </location>
</feature>
<dbReference type="InterPro" id="IPR006037">
    <property type="entry name" value="RCK_C"/>
</dbReference>
<dbReference type="InterPro" id="IPR036291">
    <property type="entry name" value="NAD(P)-bd_dom_sf"/>
</dbReference>
<dbReference type="PANTHER" id="PTHR16254:SF14">
    <property type="entry name" value="TRANSMEMBRANE AND COILED-COIL DOMAIN-CONTAINING PROTEIN 3"/>
    <property type="match status" value="1"/>
</dbReference>
<feature type="transmembrane region" description="Helical" evidence="9">
    <location>
        <begin position="329"/>
        <end position="352"/>
    </location>
</feature>
<feature type="transmembrane region" description="Helical" evidence="9">
    <location>
        <begin position="32"/>
        <end position="51"/>
    </location>
</feature>
<evidence type="ECO:0000256" key="6">
    <source>
        <dbReference type="ARBA" id="ARBA00022989"/>
    </source>
</evidence>
<dbReference type="InterPro" id="IPR038770">
    <property type="entry name" value="Na+/solute_symporter_sf"/>
</dbReference>
<feature type="domain" description="RCK C-terminal" evidence="11">
    <location>
        <begin position="578"/>
        <end position="664"/>
    </location>
</feature>
<dbReference type="Proteomes" id="UP000017396">
    <property type="component" value="Chromosome"/>
</dbReference>
<dbReference type="Gene3D" id="3.40.50.720">
    <property type="entry name" value="NAD(P)-binding Rossmann-like Domain"/>
    <property type="match status" value="1"/>
</dbReference>
<dbReference type="PANTHER" id="PTHR16254">
    <property type="entry name" value="POTASSIUM/PROTON ANTIPORTER-RELATED"/>
    <property type="match status" value="1"/>
</dbReference>
<keyword evidence="3" id="KW-0050">Antiport</keyword>
<keyword evidence="8 9" id="KW-0472">Membrane</keyword>
<feature type="transmembrane region" description="Helical" evidence="9">
    <location>
        <begin position="151"/>
        <end position="173"/>
    </location>
</feature>
<feature type="transmembrane region" description="Helical" evidence="9">
    <location>
        <begin position="299"/>
        <end position="323"/>
    </location>
</feature>
<protein>
    <submittedName>
        <fullName evidence="12">Sodium/hydrogen exchanger</fullName>
    </submittedName>
</protein>
<gene>
    <name evidence="12" type="primary">trkA</name>
    <name evidence="12" type="ORF">GKIL_1386</name>
</gene>
<evidence type="ECO:0000256" key="8">
    <source>
        <dbReference type="ARBA" id="ARBA00023136"/>
    </source>
</evidence>
<dbReference type="PATRIC" id="fig|1183438.3.peg.1367"/>
<dbReference type="InterPro" id="IPR045158">
    <property type="entry name" value="KEA4/5/6-like"/>
</dbReference>
<keyword evidence="7" id="KW-0406">Ion transport</keyword>
<feature type="transmembrane region" description="Helical" evidence="9">
    <location>
        <begin position="359"/>
        <end position="378"/>
    </location>
</feature>
<dbReference type="InterPro" id="IPR006153">
    <property type="entry name" value="Cation/H_exchanger_TM"/>
</dbReference>
<feature type="domain" description="RCK C-terminal" evidence="11">
    <location>
        <begin position="675"/>
        <end position="746"/>
    </location>
</feature>
<dbReference type="KEGG" id="glj:GKIL_1386"/>
<evidence type="ECO:0000313" key="12">
    <source>
        <dbReference type="EMBL" id="AGY57632.1"/>
    </source>
</evidence>
<dbReference type="InterPro" id="IPR036721">
    <property type="entry name" value="RCK_C_sf"/>
</dbReference>
<feature type="transmembrane region" description="Helical" evidence="9">
    <location>
        <begin position="57"/>
        <end position="76"/>
    </location>
</feature>
<dbReference type="PROSITE" id="PS51202">
    <property type="entry name" value="RCK_C"/>
    <property type="match status" value="2"/>
</dbReference>
<dbReference type="InterPro" id="IPR003148">
    <property type="entry name" value="RCK_N"/>
</dbReference>
<dbReference type="GO" id="GO:0016020">
    <property type="term" value="C:membrane"/>
    <property type="evidence" value="ECO:0007669"/>
    <property type="project" value="UniProtKB-SubCell"/>
</dbReference>
<dbReference type="AlphaFoldDB" id="U5QF84"/>
<keyword evidence="6 9" id="KW-1133">Transmembrane helix</keyword>
<dbReference type="PROSITE" id="PS51201">
    <property type="entry name" value="RCK_N"/>
    <property type="match status" value="1"/>
</dbReference>
<feature type="domain" description="RCK N-terminal" evidence="10">
    <location>
        <begin position="414"/>
        <end position="531"/>
    </location>
</feature>
<feature type="transmembrane region" description="Helical" evidence="9">
    <location>
        <begin position="274"/>
        <end position="292"/>
    </location>
</feature>
<evidence type="ECO:0000256" key="9">
    <source>
        <dbReference type="SAM" id="Phobius"/>
    </source>
</evidence>
<dbReference type="STRING" id="1183438.GKIL_1386"/>
<keyword evidence="13" id="KW-1185">Reference proteome</keyword>
<evidence type="ECO:0000256" key="2">
    <source>
        <dbReference type="ARBA" id="ARBA00022448"/>
    </source>
</evidence>
<comment type="subcellular location">
    <subcellularLocation>
        <location evidence="1">Membrane</location>
        <topology evidence="1">Multi-pass membrane protein</topology>
    </subcellularLocation>
</comment>
<keyword evidence="4 9" id="KW-0812">Transmembrane</keyword>
<evidence type="ECO:0000256" key="7">
    <source>
        <dbReference type="ARBA" id="ARBA00023065"/>
    </source>
</evidence>
<dbReference type="GO" id="GO:0015386">
    <property type="term" value="F:potassium:proton antiporter activity"/>
    <property type="evidence" value="ECO:0007669"/>
    <property type="project" value="InterPro"/>
</dbReference>